<dbReference type="AlphaFoldDB" id="A0A345C0M2"/>
<name>A0A345C0M2_9BACI</name>
<dbReference type="EMBL" id="CP031092">
    <property type="protein sequence ID" value="AXF56753.1"/>
    <property type="molecule type" value="Genomic_DNA"/>
</dbReference>
<evidence type="ECO:0000313" key="3">
    <source>
        <dbReference type="Proteomes" id="UP000252100"/>
    </source>
</evidence>
<gene>
    <name evidence="2" type="ORF">DT065_12540</name>
</gene>
<evidence type="ECO:0000313" key="2">
    <source>
        <dbReference type="EMBL" id="AXF56753.1"/>
    </source>
</evidence>
<dbReference type="Proteomes" id="UP000252100">
    <property type="component" value="Chromosome"/>
</dbReference>
<reference evidence="2 3" key="1">
    <citation type="journal article" date="2018" name="J. Microbiol.">
        <title>Salicibibacter kimchii gen. nov., sp. nov., a moderately halophilic and alkalitolerant bacterium in the family Bacillaceae, isolated from kimchi.</title>
        <authorList>
            <person name="Jang J.Y."/>
            <person name="Oh Y.J."/>
            <person name="Lim S.K."/>
            <person name="Park H.K."/>
            <person name="Lee C."/>
            <person name="Kim J.Y."/>
            <person name="Lee M.A."/>
            <person name="Choi H.J."/>
        </authorList>
    </citation>
    <scope>NUCLEOTIDE SEQUENCE [LARGE SCALE GENOMIC DNA]</scope>
    <source>
        <strain evidence="2 3">NKC1-1</strain>
    </source>
</reference>
<feature type="transmembrane region" description="Helical" evidence="1">
    <location>
        <begin position="136"/>
        <end position="155"/>
    </location>
</feature>
<feature type="transmembrane region" description="Helical" evidence="1">
    <location>
        <begin position="7"/>
        <end position="28"/>
    </location>
</feature>
<feature type="transmembrane region" description="Helical" evidence="1">
    <location>
        <begin position="74"/>
        <end position="97"/>
    </location>
</feature>
<feature type="transmembrane region" description="Helical" evidence="1">
    <location>
        <begin position="40"/>
        <end position="62"/>
    </location>
</feature>
<keyword evidence="3" id="KW-1185">Reference proteome</keyword>
<sequence length="159" mass="18291">MFYRKIQAGLLCIFGCSIGLSLIFPLNFLDITLANITISFLLYMFFIALGLLVFGIPLSLAVETLADRLSVKKGILSAFLTWMIYVLTPTFIIWMYYEDPVDTSSIQITIYIVATVYLIIDVLLERYKSTLVSRRIILWLSLSYFILLLSGFLWIRLSF</sequence>
<keyword evidence="1" id="KW-0472">Membrane</keyword>
<evidence type="ECO:0000256" key="1">
    <source>
        <dbReference type="SAM" id="Phobius"/>
    </source>
</evidence>
<protein>
    <submittedName>
        <fullName evidence="2">Uncharacterized protein</fullName>
    </submittedName>
</protein>
<dbReference type="KEGG" id="rue:DT065_12540"/>
<keyword evidence="1" id="KW-0812">Transmembrane</keyword>
<organism evidence="2 3">
    <name type="scientific">Salicibibacter kimchii</name>
    <dbReference type="NCBI Taxonomy" id="2099786"/>
    <lineage>
        <taxon>Bacteria</taxon>
        <taxon>Bacillati</taxon>
        <taxon>Bacillota</taxon>
        <taxon>Bacilli</taxon>
        <taxon>Bacillales</taxon>
        <taxon>Bacillaceae</taxon>
        <taxon>Salicibibacter</taxon>
    </lineage>
</organism>
<feature type="transmembrane region" description="Helical" evidence="1">
    <location>
        <begin position="103"/>
        <end position="124"/>
    </location>
</feature>
<proteinExistence type="predicted"/>
<accession>A0A345C0M2</accession>
<keyword evidence="1" id="KW-1133">Transmembrane helix</keyword>